<dbReference type="eggNOG" id="ENOG502Z7Z5">
    <property type="taxonomic scope" value="Bacteria"/>
</dbReference>
<gene>
    <name evidence="1" type="ordered locus">Sgly_0340</name>
</gene>
<dbReference type="KEGG" id="sgy:Sgly_0340"/>
<name>F0SXG0_SYNGF</name>
<dbReference type="HOGENOM" id="CLU_058388_0_0_9"/>
<reference evidence="1 2" key="1">
    <citation type="journal article" date="2011" name="Stand. Genomic Sci.">
        <title>Complete genome sequence of Syntrophobotulus glycolicus type strain (FlGlyR).</title>
        <authorList>
            <person name="Han C."/>
            <person name="Mwirichia R."/>
            <person name="Chertkov O."/>
            <person name="Held B."/>
            <person name="Lapidus A."/>
            <person name="Nolan M."/>
            <person name="Lucas S."/>
            <person name="Hammon N."/>
            <person name="Deshpande S."/>
            <person name="Cheng J.F."/>
            <person name="Tapia R."/>
            <person name="Goodwin L."/>
            <person name="Pitluck S."/>
            <person name="Huntemann M."/>
            <person name="Liolios K."/>
            <person name="Ivanova N."/>
            <person name="Pagani I."/>
            <person name="Mavromatis K."/>
            <person name="Ovchinikova G."/>
            <person name="Pati A."/>
            <person name="Chen A."/>
            <person name="Palaniappan K."/>
            <person name="Land M."/>
            <person name="Hauser L."/>
            <person name="Brambilla E.M."/>
            <person name="Rohde M."/>
            <person name="Spring S."/>
            <person name="Sikorski J."/>
            <person name="Goker M."/>
            <person name="Woyke T."/>
            <person name="Bristow J."/>
            <person name="Eisen J.A."/>
            <person name="Markowitz V."/>
            <person name="Hugenholtz P."/>
            <person name="Kyrpides N.C."/>
            <person name="Klenk H.P."/>
            <person name="Detter J.C."/>
        </authorList>
    </citation>
    <scope>NUCLEOTIDE SEQUENCE [LARGE SCALE GENOMIC DNA]</scope>
    <source>
        <strain evidence="2">DSM 8271 / FlGlyR</strain>
    </source>
</reference>
<evidence type="ECO:0000313" key="1">
    <source>
        <dbReference type="EMBL" id="ADY54706.1"/>
    </source>
</evidence>
<reference evidence="2" key="2">
    <citation type="submission" date="2011-02" db="EMBL/GenBank/DDBJ databases">
        <title>The complete genome of Syntrophobotulus glycolicus DSM 8271.</title>
        <authorList>
            <person name="Lucas S."/>
            <person name="Copeland A."/>
            <person name="Lapidus A."/>
            <person name="Bruce D."/>
            <person name="Goodwin L."/>
            <person name="Pitluck S."/>
            <person name="Kyrpides N."/>
            <person name="Mavromatis K."/>
            <person name="Pagani I."/>
            <person name="Ivanova N."/>
            <person name="Mikhailova N."/>
            <person name="Chertkov O."/>
            <person name="Held B."/>
            <person name="Detter J.C."/>
            <person name="Tapia R."/>
            <person name="Han C."/>
            <person name="Land M."/>
            <person name="Hauser L."/>
            <person name="Markowitz V."/>
            <person name="Cheng J.-F."/>
            <person name="Hugenholtz P."/>
            <person name="Woyke T."/>
            <person name="Wu D."/>
            <person name="Spring S."/>
            <person name="Schroeder M."/>
            <person name="Brambilla E."/>
            <person name="Klenk H.-P."/>
            <person name="Eisen J.A."/>
        </authorList>
    </citation>
    <scope>NUCLEOTIDE SEQUENCE [LARGE SCALE GENOMIC DNA]</scope>
    <source>
        <strain evidence="2">DSM 8271 / FlGlyR</strain>
    </source>
</reference>
<accession>F0SXG0</accession>
<evidence type="ECO:0000313" key="2">
    <source>
        <dbReference type="Proteomes" id="UP000007488"/>
    </source>
</evidence>
<proteinExistence type="predicted"/>
<dbReference type="OrthoDB" id="9770443at2"/>
<organism evidence="1 2">
    <name type="scientific">Syntrophobotulus glycolicus (strain DSM 8271 / FlGlyR)</name>
    <dbReference type="NCBI Taxonomy" id="645991"/>
    <lineage>
        <taxon>Bacteria</taxon>
        <taxon>Bacillati</taxon>
        <taxon>Bacillota</taxon>
        <taxon>Clostridia</taxon>
        <taxon>Eubacteriales</taxon>
        <taxon>Desulfitobacteriaceae</taxon>
        <taxon>Syntrophobotulus</taxon>
    </lineage>
</organism>
<protein>
    <submittedName>
        <fullName evidence="1">Uncharacterized protein</fullName>
    </submittedName>
</protein>
<sequence>MPNSIEYAKKFVPIIDGIYKAAAVTQGMDAATRADFTGVNEVKVLKVSTTGLGDYSRENGYPKGDVTAVWETMQLTEERGKEISVDRMDNEETLGLTFGTVTGEFMRLHVIPELDAYRFAKYASKSGISTVTGAVLTKTTIIEAIDEAVRQMNADEVPLEGRKLYLNSDLQPILNSALNRQWGSDGTVNTVLSGYNNMPITWVPPTRFYTALTLNPGTANWGYAKGAGAADVNFMIIYPPSILQVQKFALPKIFDPDTNQDKDAWKFQFRLYHDAFVYDNKVKGIYLHKKPVA</sequence>
<dbReference type="Proteomes" id="UP000007488">
    <property type="component" value="Chromosome"/>
</dbReference>
<dbReference type="EMBL" id="CP002547">
    <property type="protein sequence ID" value="ADY54706.1"/>
    <property type="molecule type" value="Genomic_DNA"/>
</dbReference>
<dbReference type="STRING" id="645991.Sgly_0340"/>
<dbReference type="AlphaFoldDB" id="F0SXG0"/>
<keyword evidence="2" id="KW-1185">Reference proteome</keyword>